<dbReference type="InterPro" id="IPR021109">
    <property type="entry name" value="Peptidase_aspartic_dom_sf"/>
</dbReference>
<evidence type="ECO:0000313" key="11">
    <source>
        <dbReference type="Proteomes" id="UP001652623"/>
    </source>
</evidence>
<dbReference type="Proteomes" id="UP001652623">
    <property type="component" value="Chromosome 4"/>
</dbReference>
<keyword evidence="4 8" id="KW-0378">Hydrolase</keyword>
<organism evidence="11 12">
    <name type="scientific">Ziziphus jujuba</name>
    <name type="common">Chinese jujube</name>
    <name type="synonym">Ziziphus sativa</name>
    <dbReference type="NCBI Taxonomy" id="326968"/>
    <lineage>
        <taxon>Eukaryota</taxon>
        <taxon>Viridiplantae</taxon>
        <taxon>Streptophyta</taxon>
        <taxon>Embryophyta</taxon>
        <taxon>Tracheophyta</taxon>
        <taxon>Spermatophyta</taxon>
        <taxon>Magnoliopsida</taxon>
        <taxon>eudicotyledons</taxon>
        <taxon>Gunneridae</taxon>
        <taxon>Pentapetalae</taxon>
        <taxon>rosids</taxon>
        <taxon>fabids</taxon>
        <taxon>Rosales</taxon>
        <taxon>Rhamnaceae</taxon>
        <taxon>Paliureae</taxon>
        <taxon>Ziziphus</taxon>
    </lineage>
</organism>
<dbReference type="Gene3D" id="2.40.70.10">
    <property type="entry name" value="Acid Proteases"/>
    <property type="match status" value="2"/>
</dbReference>
<feature type="region of interest" description="Disordered" evidence="9">
    <location>
        <begin position="80"/>
        <end position="120"/>
    </location>
</feature>
<evidence type="ECO:0000256" key="1">
    <source>
        <dbReference type="ARBA" id="ARBA00007447"/>
    </source>
</evidence>
<dbReference type="PROSITE" id="PS51767">
    <property type="entry name" value="PEPTIDASE_A1"/>
    <property type="match status" value="1"/>
</dbReference>
<evidence type="ECO:0000313" key="12">
    <source>
        <dbReference type="RefSeq" id="XP_060672693.1"/>
    </source>
</evidence>
<dbReference type="Pfam" id="PF14543">
    <property type="entry name" value="TAXi_N"/>
    <property type="match status" value="1"/>
</dbReference>
<evidence type="ECO:0000256" key="3">
    <source>
        <dbReference type="ARBA" id="ARBA00022750"/>
    </source>
</evidence>
<dbReference type="InterPro" id="IPR023573">
    <property type="entry name" value="Ribosomal_eL20_dom"/>
</dbReference>
<dbReference type="InterPro" id="IPR033121">
    <property type="entry name" value="PEPTIDASE_A1"/>
</dbReference>
<evidence type="ECO:0000256" key="6">
    <source>
        <dbReference type="ARBA" id="ARBA00023180"/>
    </source>
</evidence>
<dbReference type="InterPro" id="IPR032799">
    <property type="entry name" value="TAXi_C"/>
</dbReference>
<feature type="compositionally biased region" description="Acidic residues" evidence="9">
    <location>
        <begin position="108"/>
        <end position="119"/>
    </location>
</feature>
<gene>
    <name evidence="12" type="primary">LOC107416111</name>
</gene>
<dbReference type="InterPro" id="IPR001461">
    <property type="entry name" value="Aspartic_peptidase_A1"/>
</dbReference>
<evidence type="ECO:0000256" key="9">
    <source>
        <dbReference type="SAM" id="MobiDB-lite"/>
    </source>
</evidence>
<evidence type="ECO:0000259" key="10">
    <source>
        <dbReference type="PROSITE" id="PS51767"/>
    </source>
</evidence>
<dbReference type="SUPFAM" id="SSF160374">
    <property type="entry name" value="RplX-like"/>
    <property type="match status" value="1"/>
</dbReference>
<reference evidence="12" key="1">
    <citation type="submission" date="2025-08" db="UniProtKB">
        <authorList>
            <consortium name="RefSeq"/>
        </authorList>
    </citation>
    <scope>IDENTIFICATION</scope>
    <source>
        <tissue evidence="12">Seedling</tissue>
    </source>
</reference>
<dbReference type="InterPro" id="IPR034161">
    <property type="entry name" value="Pepsin-like_plant"/>
</dbReference>
<dbReference type="GeneID" id="107416111"/>
<protein>
    <submittedName>
        <fullName evidence="12">Aspartyl protease family protein 2</fullName>
    </submittedName>
</protein>
<evidence type="ECO:0000256" key="8">
    <source>
        <dbReference type="RuleBase" id="RU000454"/>
    </source>
</evidence>
<keyword evidence="5" id="KW-0689">Ribosomal protein</keyword>
<dbReference type="Pfam" id="PF01775">
    <property type="entry name" value="Ribosomal_L18A"/>
    <property type="match status" value="1"/>
</dbReference>
<feature type="compositionally biased region" description="Polar residues" evidence="9">
    <location>
        <begin position="80"/>
        <end position="99"/>
    </location>
</feature>
<evidence type="ECO:0000256" key="7">
    <source>
        <dbReference type="ARBA" id="ARBA00023274"/>
    </source>
</evidence>
<dbReference type="Pfam" id="PF14541">
    <property type="entry name" value="TAXi_C"/>
    <property type="match status" value="1"/>
</dbReference>
<dbReference type="PROSITE" id="PS00141">
    <property type="entry name" value="ASP_PROTEASE"/>
    <property type="match status" value="1"/>
</dbReference>
<dbReference type="GO" id="GO:0008233">
    <property type="term" value="F:peptidase activity"/>
    <property type="evidence" value="ECO:0007669"/>
    <property type="project" value="UniProtKB-KW"/>
</dbReference>
<dbReference type="SUPFAM" id="SSF50630">
    <property type="entry name" value="Acid proteases"/>
    <property type="match status" value="1"/>
</dbReference>
<keyword evidence="2 8" id="KW-0645">Protease</keyword>
<dbReference type="GO" id="GO:0006508">
    <property type="term" value="P:proteolysis"/>
    <property type="evidence" value="ECO:0007669"/>
    <property type="project" value="UniProtKB-KW"/>
</dbReference>
<dbReference type="RefSeq" id="XP_060672693.1">
    <property type="nucleotide sequence ID" value="XM_060816710.1"/>
</dbReference>
<dbReference type="PANTHER" id="PTHR47967:SF28">
    <property type="entry name" value="ASPARTYL PROTEASE FAMILY PROTEIN 2-LIKE"/>
    <property type="match status" value="1"/>
</dbReference>
<dbReference type="InterPro" id="IPR051708">
    <property type="entry name" value="Plant_Aspart_Prot_A1"/>
</dbReference>
<keyword evidence="3 8" id="KW-0064">Aspartyl protease</keyword>
<keyword evidence="7" id="KW-0687">Ribonucleoprotein</keyword>
<feature type="domain" description="Peptidase A1" evidence="10">
    <location>
        <begin position="232"/>
        <end position="589"/>
    </location>
</feature>
<dbReference type="InterPro" id="IPR001969">
    <property type="entry name" value="Aspartic_peptidase_AS"/>
</dbReference>
<sequence length="809" mass="91977">MKQETERKKPKGKTRILWVTKQQEFVTMVVKVSPMLVLLLLFFISKAIARNHNHDNLNPNGSTVTGIEFPDHMSFNAVSASGSTGCSLTNSKKTQQSESAMEAMGKEENDDDDDEEDEEKIASFLSLKSHKQSVKFHLKRQSSSSETEPKKSVTDYTIRDLTRIQNLNRRVVEKKNQNTISRLQQKKAKIQRYDVNPVVVPPVPSPESEPNGFSGQLMATLESGVGFGSGEYFMDVFVGTPPKHFSLILDTGSDLNWIQCVPCYDCFEQNGPFYDPKDSTSFRNISCKDPRCKLVSSPDPPQPCKSESQTCPYYYWYGDSSNTTGDFALETFTVNLTALSGKPEFKQVENVMFGCGHWNRGLFRGAAGLLGLGRGPLSFSSQLQSLYGHSFSYCLVERNSNASSKLLFGEDKDLLKNPELNFTSLVTGKENPVDTFYYVQIKSIMVGAEKLNIPEETWNFSADGGGGTIIDSGTTLSYFAEPADRLIKEAFRKQVKGYKEVKLEDFPLDLCYNVSGVEKMELPDFGIQFADGAVWNFPVDNYFIQIDPQEVVCLAIMGTPRSGLSIIGNYQQQNFHIVYDTKKSRLGYAPMKCADLLSVQGNRTFFCQCEREKTGSRDSSGFFFFSLASLKMFSFRFHQYQVVGRALPTENDEHPKIYRMKLWATNEVRAKSKFWYFLRKLKKVKKSNGQVLAINEIFEKNPTKINNYGIWLRYQSRTGYHNMYKEYRDTTLNGAVEHMYNEMASRHRVRSPCIQIIKTATIPAKLCKRESTKQFHNSKIKFPLVFKKVRPPTRKLKTTYKASRPNVFM</sequence>
<dbReference type="PANTHER" id="PTHR47967">
    <property type="entry name" value="OS07G0603500 PROTEIN-RELATED"/>
    <property type="match status" value="1"/>
</dbReference>
<evidence type="ECO:0000256" key="5">
    <source>
        <dbReference type="ARBA" id="ARBA00022980"/>
    </source>
</evidence>
<keyword evidence="11" id="KW-1185">Reference proteome</keyword>
<keyword evidence="6" id="KW-0325">Glycoprotein</keyword>
<dbReference type="Gene3D" id="3.10.20.10">
    <property type="match status" value="2"/>
</dbReference>
<dbReference type="PRINTS" id="PR00792">
    <property type="entry name" value="PEPSIN"/>
</dbReference>
<dbReference type="CDD" id="cd05476">
    <property type="entry name" value="pepsin_A_like_plant"/>
    <property type="match status" value="1"/>
</dbReference>
<accession>A0ABM4A7J4</accession>
<proteinExistence type="inferred from homology"/>
<dbReference type="InterPro" id="IPR032861">
    <property type="entry name" value="TAXi_N"/>
</dbReference>
<comment type="similarity">
    <text evidence="1 8">Belongs to the peptidase A1 family.</text>
</comment>
<evidence type="ECO:0000256" key="2">
    <source>
        <dbReference type="ARBA" id="ARBA00022670"/>
    </source>
</evidence>
<name>A0ABM4A7J4_ZIZJJ</name>
<dbReference type="HAMAP" id="MF_00273">
    <property type="entry name" value="Ribosomal_eL20"/>
    <property type="match status" value="1"/>
</dbReference>
<evidence type="ECO:0000256" key="4">
    <source>
        <dbReference type="ARBA" id="ARBA00022801"/>
    </source>
</evidence>
<dbReference type="InterPro" id="IPR028877">
    <property type="entry name" value="Ribosomal_eL20"/>
</dbReference>